<feature type="domain" description="Thyroglobulin type-1" evidence="7">
    <location>
        <begin position="25"/>
        <end position="87"/>
    </location>
</feature>
<dbReference type="EMBL" id="JAGEUA010000006">
    <property type="protein sequence ID" value="KAL0973122.1"/>
    <property type="molecule type" value="Genomic_DNA"/>
</dbReference>
<gene>
    <name evidence="8" type="ORF">UPYG_G00199260</name>
</gene>
<feature type="domain" description="Thyroglobulin type-1" evidence="7">
    <location>
        <begin position="92"/>
        <end position="157"/>
    </location>
</feature>
<dbReference type="SUPFAM" id="SSF57610">
    <property type="entry name" value="Thyroglobulin type-1 domain"/>
    <property type="match status" value="2"/>
</dbReference>
<evidence type="ECO:0000256" key="4">
    <source>
        <dbReference type="ARBA" id="ARBA00023157"/>
    </source>
</evidence>
<organism evidence="8 9">
    <name type="scientific">Umbra pygmaea</name>
    <name type="common">Eastern mudminnow</name>
    <dbReference type="NCBI Taxonomy" id="75934"/>
    <lineage>
        <taxon>Eukaryota</taxon>
        <taxon>Metazoa</taxon>
        <taxon>Chordata</taxon>
        <taxon>Craniata</taxon>
        <taxon>Vertebrata</taxon>
        <taxon>Euteleostomi</taxon>
        <taxon>Actinopterygii</taxon>
        <taxon>Neopterygii</taxon>
        <taxon>Teleostei</taxon>
        <taxon>Protacanthopterygii</taxon>
        <taxon>Esociformes</taxon>
        <taxon>Umbridae</taxon>
        <taxon>Umbra</taxon>
    </lineage>
</organism>
<accession>A0ABD0WI68</accession>
<comment type="caution">
    <text evidence="8">The sequence shown here is derived from an EMBL/GenBank/DDBJ whole genome shotgun (WGS) entry which is preliminary data.</text>
</comment>
<dbReference type="InterPro" id="IPR051950">
    <property type="entry name" value="Dev_reg/Prot_inhib"/>
</dbReference>
<dbReference type="PANTHER" id="PTHR12352">
    <property type="entry name" value="SECRETED MODULAR CALCIUM-BINDING PROTEIN"/>
    <property type="match status" value="1"/>
</dbReference>
<proteinExistence type="predicted"/>
<dbReference type="InterPro" id="IPR000716">
    <property type="entry name" value="Thyroglobulin_1"/>
</dbReference>
<dbReference type="Pfam" id="PF00086">
    <property type="entry name" value="Thyroglobulin_1"/>
    <property type="match status" value="2"/>
</dbReference>
<dbReference type="CDD" id="cd00191">
    <property type="entry name" value="TY"/>
    <property type="match status" value="2"/>
</dbReference>
<evidence type="ECO:0000313" key="8">
    <source>
        <dbReference type="EMBL" id="KAL0973122.1"/>
    </source>
</evidence>
<comment type="subcellular location">
    <subcellularLocation>
        <location evidence="1">Secreted</location>
    </subcellularLocation>
</comment>
<dbReference type="Proteomes" id="UP001557470">
    <property type="component" value="Unassembled WGS sequence"/>
</dbReference>
<keyword evidence="2" id="KW-0964">Secreted</keyword>
<feature type="chain" id="PRO_5044887061" description="Thyroglobulin type-1 domain-containing protein" evidence="6">
    <location>
        <begin position="21"/>
        <end position="222"/>
    </location>
</feature>
<dbReference type="PROSITE" id="PS51162">
    <property type="entry name" value="THYROGLOBULIN_1_2"/>
    <property type="match status" value="2"/>
</dbReference>
<keyword evidence="9" id="KW-1185">Reference proteome</keyword>
<dbReference type="PROSITE" id="PS00484">
    <property type="entry name" value="THYROGLOBULIN_1_1"/>
    <property type="match status" value="2"/>
</dbReference>
<comment type="caution">
    <text evidence="5">Lacks conserved residue(s) required for the propagation of feature annotation.</text>
</comment>
<name>A0ABD0WI68_UMBPY</name>
<keyword evidence="3" id="KW-0677">Repeat</keyword>
<dbReference type="Gene3D" id="4.10.800.10">
    <property type="entry name" value="Thyroglobulin type-1"/>
    <property type="match status" value="2"/>
</dbReference>
<evidence type="ECO:0000256" key="6">
    <source>
        <dbReference type="SAM" id="SignalP"/>
    </source>
</evidence>
<evidence type="ECO:0000313" key="9">
    <source>
        <dbReference type="Proteomes" id="UP001557470"/>
    </source>
</evidence>
<protein>
    <recommendedName>
        <fullName evidence="7">Thyroglobulin type-1 domain-containing protein</fullName>
    </recommendedName>
</protein>
<feature type="signal peptide" evidence="6">
    <location>
        <begin position="1"/>
        <end position="20"/>
    </location>
</feature>
<sequence length="222" mass="24353">MKLVVAVLLLLSFTTYLATGILIGRTPCQQARANTPSIAGAYRPQCDSQGRYTPQQCWPSSGYTWCVNNKGEELPGTLLQGYNHRKCNVTSLTPCQWVDSTCIIRPGSYCPQCDHNGQYTPEQIWGSTGYIWCVTTSGQKIPGAIRPPRNDLAPLNCTKTELTPCEKASAICPKAAGVSISMDNAQIRNSPVNEDIPLHPVMHKYILKGCSSNIFRIFSTPV</sequence>
<reference evidence="8 9" key="1">
    <citation type="submission" date="2024-06" db="EMBL/GenBank/DDBJ databases">
        <authorList>
            <person name="Pan Q."/>
            <person name="Wen M."/>
            <person name="Jouanno E."/>
            <person name="Zahm M."/>
            <person name="Klopp C."/>
            <person name="Cabau C."/>
            <person name="Louis A."/>
            <person name="Berthelot C."/>
            <person name="Parey E."/>
            <person name="Roest Crollius H."/>
            <person name="Montfort J."/>
            <person name="Robinson-Rechavi M."/>
            <person name="Bouchez O."/>
            <person name="Lampietro C."/>
            <person name="Lopez Roques C."/>
            <person name="Donnadieu C."/>
            <person name="Postlethwait J."/>
            <person name="Bobe J."/>
            <person name="Verreycken H."/>
            <person name="Guiguen Y."/>
        </authorList>
    </citation>
    <scope>NUCLEOTIDE SEQUENCE [LARGE SCALE GENOMIC DNA]</scope>
    <source>
        <strain evidence="8">Up_M1</strain>
        <tissue evidence="8">Testis</tissue>
    </source>
</reference>
<keyword evidence="6" id="KW-0732">Signal</keyword>
<dbReference type="PANTHER" id="PTHR12352:SF3">
    <property type="entry name" value="NIDOGEN-2"/>
    <property type="match status" value="1"/>
</dbReference>
<dbReference type="InterPro" id="IPR036857">
    <property type="entry name" value="Thyroglobulin_1_sf"/>
</dbReference>
<dbReference type="AlphaFoldDB" id="A0ABD0WI68"/>
<keyword evidence="4" id="KW-1015">Disulfide bond</keyword>
<dbReference type="SMART" id="SM00211">
    <property type="entry name" value="TY"/>
    <property type="match status" value="2"/>
</dbReference>
<evidence type="ECO:0000259" key="7">
    <source>
        <dbReference type="PROSITE" id="PS51162"/>
    </source>
</evidence>
<evidence type="ECO:0000256" key="2">
    <source>
        <dbReference type="ARBA" id="ARBA00022525"/>
    </source>
</evidence>
<dbReference type="GO" id="GO:0005576">
    <property type="term" value="C:extracellular region"/>
    <property type="evidence" value="ECO:0007669"/>
    <property type="project" value="UniProtKB-SubCell"/>
</dbReference>
<evidence type="ECO:0000256" key="3">
    <source>
        <dbReference type="ARBA" id="ARBA00022737"/>
    </source>
</evidence>
<evidence type="ECO:0000256" key="1">
    <source>
        <dbReference type="ARBA" id="ARBA00004613"/>
    </source>
</evidence>
<evidence type="ECO:0000256" key="5">
    <source>
        <dbReference type="PROSITE-ProRule" id="PRU00500"/>
    </source>
</evidence>